<evidence type="ECO:0000256" key="1">
    <source>
        <dbReference type="SAM" id="Phobius"/>
    </source>
</evidence>
<keyword evidence="3" id="KW-1185">Reference proteome</keyword>
<keyword evidence="1" id="KW-0472">Membrane</keyword>
<protein>
    <submittedName>
        <fullName evidence="2">Uncharacterized protein</fullName>
    </submittedName>
</protein>
<proteinExistence type="predicted"/>
<evidence type="ECO:0000313" key="2">
    <source>
        <dbReference type="EMBL" id="KAE9386277.1"/>
    </source>
</evidence>
<feature type="transmembrane region" description="Helical" evidence="1">
    <location>
        <begin position="32"/>
        <end position="55"/>
    </location>
</feature>
<dbReference type="AlphaFoldDB" id="A0A6A4GLU3"/>
<dbReference type="EMBL" id="ML769895">
    <property type="protein sequence ID" value="KAE9386277.1"/>
    <property type="molecule type" value="Genomic_DNA"/>
</dbReference>
<gene>
    <name evidence="2" type="ORF">BT96DRAFT_928299</name>
</gene>
<organism evidence="2 3">
    <name type="scientific">Gymnopus androsaceus JB14</name>
    <dbReference type="NCBI Taxonomy" id="1447944"/>
    <lineage>
        <taxon>Eukaryota</taxon>
        <taxon>Fungi</taxon>
        <taxon>Dikarya</taxon>
        <taxon>Basidiomycota</taxon>
        <taxon>Agaricomycotina</taxon>
        <taxon>Agaricomycetes</taxon>
        <taxon>Agaricomycetidae</taxon>
        <taxon>Agaricales</taxon>
        <taxon>Marasmiineae</taxon>
        <taxon>Omphalotaceae</taxon>
        <taxon>Gymnopus</taxon>
    </lineage>
</organism>
<accession>A0A6A4GLU3</accession>
<reference evidence="2" key="1">
    <citation type="journal article" date="2019" name="Environ. Microbiol.">
        <title>Fungal ecological strategies reflected in gene transcription - a case study of two litter decomposers.</title>
        <authorList>
            <person name="Barbi F."/>
            <person name="Kohler A."/>
            <person name="Barry K."/>
            <person name="Baskaran P."/>
            <person name="Daum C."/>
            <person name="Fauchery L."/>
            <person name="Ihrmark K."/>
            <person name="Kuo A."/>
            <person name="LaButti K."/>
            <person name="Lipzen A."/>
            <person name="Morin E."/>
            <person name="Grigoriev I.V."/>
            <person name="Henrissat B."/>
            <person name="Lindahl B."/>
            <person name="Martin F."/>
        </authorList>
    </citation>
    <scope>NUCLEOTIDE SEQUENCE</scope>
    <source>
        <strain evidence="2">JB14</strain>
    </source>
</reference>
<sequence>MCEQNEFQLCLSFVWVYADTDNILFVPSLPCIISSLLRLHVTATLLFSIILNLLYRC</sequence>
<keyword evidence="1" id="KW-0812">Transmembrane</keyword>
<dbReference type="Proteomes" id="UP000799118">
    <property type="component" value="Unassembled WGS sequence"/>
</dbReference>
<name>A0A6A4GLU3_9AGAR</name>
<evidence type="ECO:0000313" key="3">
    <source>
        <dbReference type="Proteomes" id="UP000799118"/>
    </source>
</evidence>
<keyword evidence="1" id="KW-1133">Transmembrane helix</keyword>